<evidence type="ECO:0000313" key="24">
    <source>
        <dbReference type="Proteomes" id="UP000738325"/>
    </source>
</evidence>
<feature type="binding site" evidence="19">
    <location>
        <position position="269"/>
    </location>
    <ligand>
        <name>Zn(2+)</name>
        <dbReference type="ChEBI" id="CHEBI:29105"/>
        <label>1</label>
    </ligand>
</feature>
<dbReference type="SMART" id="SM01117">
    <property type="entry name" value="Cyt-b5"/>
    <property type="match status" value="1"/>
</dbReference>
<dbReference type="GO" id="GO:0020037">
    <property type="term" value="F:heme binding"/>
    <property type="evidence" value="ECO:0007669"/>
    <property type="project" value="InterPro"/>
</dbReference>
<dbReference type="PRINTS" id="PR00363">
    <property type="entry name" value="CYTOCHROMEB5"/>
</dbReference>
<feature type="binding site" evidence="19">
    <location>
        <position position="327"/>
    </location>
    <ligand>
        <name>Zn(2+)</name>
        <dbReference type="ChEBI" id="CHEBI:29105"/>
        <label>1</label>
    </ligand>
</feature>
<name>A0A9P6RSS7_9FUNG</name>
<evidence type="ECO:0000256" key="19">
    <source>
        <dbReference type="PIRSR" id="PIRSR005149-1"/>
    </source>
</evidence>
<keyword evidence="13 18" id="KW-0560">Oxidoreductase</keyword>
<dbReference type="FunFam" id="3.10.120.10:FF:000002">
    <property type="entry name" value="Cytochrome b5 type B"/>
    <property type="match status" value="1"/>
</dbReference>
<dbReference type="GO" id="GO:0005506">
    <property type="term" value="F:iron ion binding"/>
    <property type="evidence" value="ECO:0007669"/>
    <property type="project" value="UniProtKB-UniRule"/>
</dbReference>
<keyword evidence="16 18" id="KW-0472">Membrane</keyword>
<evidence type="ECO:0000256" key="5">
    <source>
        <dbReference type="ARBA" id="ARBA00022516"/>
    </source>
</evidence>
<evidence type="ECO:0000256" key="16">
    <source>
        <dbReference type="ARBA" id="ARBA00023136"/>
    </source>
</evidence>
<keyword evidence="14 18" id="KW-0408">Iron</keyword>
<gene>
    <name evidence="23" type="primary">SCS7_2</name>
    <name evidence="23" type="ORF">BGZ99_005060</name>
</gene>
<sequence length="376" mass="42887">MSKAYSVKEVAKHSKEDDCWVIHNNNVYDVSGFVQDHPGGEEFILDHAGQDITALMKDELEHLHSEGAYEMLDEMLIGRLEDSVTSTTKTTTTTTTAITSNGKLTQRTTTTTNSSTKTSVEDSYLVATDIVADVKKEKFLDLSKPLLYQLWKANYPKDFYMKQVHIPRHLPYSARIFESDFLEVFSRTPWWLVPVLWLPVVALMFSWSIESGKGGVAAGGLALEKAASTFVLGIVIWSLTEYSIHRFLFHVDDLLPDSTYSNLAHFLLHGVHHYLPMDRLRLVMPPVLTIVIGTPLYLIAHSLLESHAANAVMAGVYFGYICYDMIHYYLHHARVLEFHFKEMKTYHLAHHYKNYDNGYGITSKLWDRVFGTLLEM</sequence>
<protein>
    <recommendedName>
        <fullName evidence="18">Ceramide very long chain fatty acid hydroxylase</fullName>
        <ecNumber evidence="18">1.-.-.-</ecNumber>
    </recommendedName>
</protein>
<evidence type="ECO:0000256" key="17">
    <source>
        <dbReference type="ARBA" id="ARBA00023160"/>
    </source>
</evidence>
<feature type="binding site" evidence="19">
    <location>
        <position position="350"/>
    </location>
    <ligand>
        <name>Zn(2+)</name>
        <dbReference type="ChEBI" id="CHEBI:29105"/>
        <label>1</label>
    </ligand>
</feature>
<proteinExistence type="inferred from homology"/>
<accession>A0A9P6RSS7</accession>
<keyword evidence="7 21" id="KW-0812">Transmembrane</keyword>
<feature type="binding site" evidence="19">
    <location>
        <position position="273"/>
    </location>
    <ligand>
        <name>Zn(2+)</name>
        <dbReference type="ChEBI" id="CHEBI:29105"/>
        <label>1</label>
    </ligand>
</feature>
<evidence type="ECO:0000256" key="6">
    <source>
        <dbReference type="ARBA" id="ARBA00022617"/>
    </source>
</evidence>
<evidence type="ECO:0000256" key="21">
    <source>
        <dbReference type="SAM" id="Phobius"/>
    </source>
</evidence>
<dbReference type="InterPro" id="IPR018506">
    <property type="entry name" value="Cyt_B5_heme-BS"/>
</dbReference>
<dbReference type="Pfam" id="PF04116">
    <property type="entry name" value="FA_hydroxylase"/>
    <property type="match status" value="1"/>
</dbReference>
<dbReference type="GO" id="GO:0006633">
    <property type="term" value="P:fatty acid biosynthetic process"/>
    <property type="evidence" value="ECO:0007669"/>
    <property type="project" value="UniProtKB-KW"/>
</dbReference>
<evidence type="ECO:0000259" key="22">
    <source>
        <dbReference type="PROSITE" id="PS50255"/>
    </source>
</evidence>
<dbReference type="Gene3D" id="3.10.120.10">
    <property type="entry name" value="Cytochrome b5-like heme/steroid binding domain"/>
    <property type="match status" value="1"/>
</dbReference>
<keyword evidence="11 19" id="KW-0862">Zinc</keyword>
<keyword evidence="8 18" id="KW-0479">Metal-binding</keyword>
<keyword evidence="9 18" id="KW-0256">Endoplasmic reticulum</keyword>
<evidence type="ECO:0000256" key="18">
    <source>
        <dbReference type="PIRNR" id="PIRNR005149"/>
    </source>
</evidence>
<feature type="binding site" description="axial binding residue" evidence="20">
    <location>
        <position position="64"/>
    </location>
    <ligand>
        <name>heme</name>
        <dbReference type="ChEBI" id="CHEBI:30413"/>
    </ligand>
    <ligandPart>
        <name>Fe</name>
        <dbReference type="ChEBI" id="CHEBI:18248"/>
    </ligandPart>
</feature>
<dbReference type="InterPro" id="IPR006694">
    <property type="entry name" value="Fatty_acid_hydroxylase"/>
</dbReference>
<comment type="function">
    <text evidence="18">Ceramide hydroxylase involved in the hydroxylation of sphingolipid-associated very long chain fatty acids. Postulated to hydroxylate the very long chain fatty acid of dihydroceramides and phytoceramides at C-2.</text>
</comment>
<feature type="transmembrane region" description="Helical" evidence="21">
    <location>
        <begin position="312"/>
        <end position="330"/>
    </location>
</feature>
<dbReference type="PROSITE" id="PS00191">
    <property type="entry name" value="CYTOCHROME_B5_1"/>
    <property type="match status" value="1"/>
</dbReference>
<evidence type="ECO:0000256" key="20">
    <source>
        <dbReference type="PIRSR" id="PIRSR005149-50"/>
    </source>
</evidence>
<comment type="similarity">
    <text evidence="4 18">Belongs to the sterol desaturase family. SCS7 subfamily.</text>
</comment>
<dbReference type="PANTHER" id="PTHR12863:SF1">
    <property type="entry name" value="FATTY ACID 2-HYDROXYLASE"/>
    <property type="match status" value="1"/>
</dbReference>
<keyword evidence="10 18" id="KW-0276">Fatty acid metabolism</keyword>
<evidence type="ECO:0000256" key="1">
    <source>
        <dbReference type="ARBA" id="ARBA00004477"/>
    </source>
</evidence>
<evidence type="ECO:0000256" key="9">
    <source>
        <dbReference type="ARBA" id="ARBA00022824"/>
    </source>
</evidence>
<comment type="caution">
    <text evidence="23">The sequence shown here is derived from an EMBL/GenBank/DDBJ whole genome shotgun (WGS) entry which is preliminary data.</text>
</comment>
<feature type="transmembrane region" description="Helical" evidence="21">
    <location>
        <begin position="215"/>
        <end position="239"/>
    </location>
</feature>
<keyword evidence="17 18" id="KW-0275">Fatty acid biosynthesis</keyword>
<dbReference type="GO" id="GO:0080132">
    <property type="term" value="F:fatty acid 2-hydroxylase activity"/>
    <property type="evidence" value="ECO:0007669"/>
    <property type="project" value="InterPro"/>
</dbReference>
<dbReference type="PANTHER" id="PTHR12863">
    <property type="entry name" value="FATTY ACID HYDROXYLASE"/>
    <property type="match status" value="1"/>
</dbReference>
<reference evidence="23" key="1">
    <citation type="journal article" date="2020" name="Fungal Divers.">
        <title>Resolving the Mortierellaceae phylogeny through synthesis of multi-gene phylogenetics and phylogenomics.</title>
        <authorList>
            <person name="Vandepol N."/>
            <person name="Liber J."/>
            <person name="Desiro A."/>
            <person name="Na H."/>
            <person name="Kennedy M."/>
            <person name="Barry K."/>
            <person name="Grigoriev I.V."/>
            <person name="Miller A.N."/>
            <person name="O'Donnell K."/>
            <person name="Stajich J.E."/>
            <person name="Bonito G."/>
        </authorList>
    </citation>
    <scope>NUCLEOTIDE SEQUENCE</scope>
    <source>
        <strain evidence="23">REB-010B</strain>
    </source>
</reference>
<comment type="pathway">
    <text evidence="3">Lipid metabolism.</text>
</comment>
<comment type="cofactor">
    <cofactor evidence="20">
        <name>Fe cation</name>
        <dbReference type="ChEBI" id="CHEBI:24875"/>
    </cofactor>
</comment>
<dbReference type="EC" id="1.-.-.-" evidence="18"/>
<evidence type="ECO:0000256" key="8">
    <source>
        <dbReference type="ARBA" id="ARBA00022723"/>
    </source>
</evidence>
<keyword evidence="12 21" id="KW-1133">Transmembrane helix</keyword>
<feature type="binding site" evidence="19">
    <location>
        <position position="245"/>
    </location>
    <ligand>
        <name>Zn(2+)</name>
        <dbReference type="ChEBI" id="CHEBI:29105"/>
        <label>1</label>
    </ligand>
</feature>
<keyword evidence="15 18" id="KW-0443">Lipid metabolism</keyword>
<dbReference type="Pfam" id="PF00173">
    <property type="entry name" value="Cyt-b5"/>
    <property type="match status" value="1"/>
</dbReference>
<dbReference type="EMBL" id="JAAAIP010000032">
    <property type="protein sequence ID" value="KAG0328581.1"/>
    <property type="molecule type" value="Genomic_DNA"/>
</dbReference>
<feature type="binding site" description="axial binding residue" evidence="20">
    <location>
        <position position="37"/>
    </location>
    <ligand>
        <name>heme</name>
        <dbReference type="ChEBI" id="CHEBI:30413"/>
    </ligand>
    <ligandPart>
        <name>Fe</name>
        <dbReference type="ChEBI" id="CHEBI:18248"/>
    </ligandPart>
</feature>
<dbReference type="InterPro" id="IPR001199">
    <property type="entry name" value="Cyt_B5-like_heme/steroid-bd"/>
</dbReference>
<evidence type="ECO:0000256" key="14">
    <source>
        <dbReference type="ARBA" id="ARBA00023004"/>
    </source>
</evidence>
<evidence type="ECO:0000256" key="3">
    <source>
        <dbReference type="ARBA" id="ARBA00005189"/>
    </source>
</evidence>
<dbReference type="PROSITE" id="PS50255">
    <property type="entry name" value="CYTOCHROME_B5_2"/>
    <property type="match status" value="1"/>
</dbReference>
<comment type="cofactor">
    <cofactor evidence="18 19">
        <name>Zn(2+)</name>
        <dbReference type="ChEBI" id="CHEBI:29105"/>
    </cofactor>
    <text evidence="18 19">Binds 2 Zn(2+) ions per subunit that likely form a catalytic dimetal center.</text>
</comment>
<dbReference type="AlphaFoldDB" id="A0A9P6RSS7"/>
<feature type="binding site" evidence="19">
    <location>
        <position position="331"/>
    </location>
    <ligand>
        <name>Zn(2+)</name>
        <dbReference type="ChEBI" id="CHEBI:29105"/>
        <label>1</label>
    </ligand>
</feature>
<organism evidence="23 24">
    <name type="scientific">Dissophora globulifera</name>
    <dbReference type="NCBI Taxonomy" id="979702"/>
    <lineage>
        <taxon>Eukaryota</taxon>
        <taxon>Fungi</taxon>
        <taxon>Fungi incertae sedis</taxon>
        <taxon>Mucoromycota</taxon>
        <taxon>Mortierellomycotina</taxon>
        <taxon>Mortierellomycetes</taxon>
        <taxon>Mortierellales</taxon>
        <taxon>Mortierellaceae</taxon>
        <taxon>Dissophora</taxon>
    </lineage>
</organism>
<feature type="binding site" evidence="19">
    <location>
        <position position="272"/>
    </location>
    <ligand>
        <name>Zn(2+)</name>
        <dbReference type="ChEBI" id="CHEBI:29105"/>
        <label>1</label>
    </ligand>
</feature>
<dbReference type="OrthoDB" id="2204368at2759"/>
<feature type="domain" description="Cytochrome b5 heme-binding" evidence="22">
    <location>
        <begin position="2"/>
        <end position="81"/>
    </location>
</feature>
<evidence type="ECO:0000256" key="11">
    <source>
        <dbReference type="ARBA" id="ARBA00022833"/>
    </source>
</evidence>
<evidence type="ECO:0000256" key="10">
    <source>
        <dbReference type="ARBA" id="ARBA00022832"/>
    </source>
</evidence>
<feature type="binding site" evidence="19">
    <location>
        <position position="351"/>
    </location>
    <ligand>
        <name>Zn(2+)</name>
        <dbReference type="ChEBI" id="CHEBI:29105"/>
        <label>1</label>
    </ligand>
</feature>
<comment type="pathway">
    <text evidence="2">Sphingolipid metabolism.</text>
</comment>
<feature type="binding site" evidence="19">
    <location>
        <position position="250"/>
    </location>
    <ligand>
        <name>Zn(2+)</name>
        <dbReference type="ChEBI" id="CHEBI:29105"/>
        <label>1</label>
    </ligand>
</feature>
<keyword evidence="24" id="KW-1185">Reference proteome</keyword>
<evidence type="ECO:0000256" key="15">
    <source>
        <dbReference type="ARBA" id="ARBA00023098"/>
    </source>
</evidence>
<dbReference type="SUPFAM" id="SSF55856">
    <property type="entry name" value="Cytochrome b5-like heme/steroid binding domain"/>
    <property type="match status" value="1"/>
</dbReference>
<evidence type="ECO:0000256" key="4">
    <source>
        <dbReference type="ARBA" id="ARBA00005747"/>
    </source>
</evidence>
<feature type="transmembrane region" description="Helical" evidence="21">
    <location>
        <begin position="190"/>
        <end position="209"/>
    </location>
</feature>
<comment type="subcellular location">
    <subcellularLocation>
        <location evidence="1">Endoplasmic reticulum membrane</location>
        <topology evidence="1">Multi-pass membrane protein</topology>
    </subcellularLocation>
</comment>
<dbReference type="PIRSF" id="PIRSF005149">
    <property type="entry name" value="IPC-B_HD"/>
    <property type="match status" value="1"/>
</dbReference>
<dbReference type="InterPro" id="IPR014430">
    <property type="entry name" value="Scs7"/>
</dbReference>
<evidence type="ECO:0000256" key="7">
    <source>
        <dbReference type="ARBA" id="ARBA00022692"/>
    </source>
</evidence>
<evidence type="ECO:0000256" key="13">
    <source>
        <dbReference type="ARBA" id="ARBA00023002"/>
    </source>
</evidence>
<evidence type="ECO:0000313" key="23">
    <source>
        <dbReference type="EMBL" id="KAG0328581.1"/>
    </source>
</evidence>
<evidence type="ECO:0000256" key="2">
    <source>
        <dbReference type="ARBA" id="ARBA00004991"/>
    </source>
</evidence>
<dbReference type="GO" id="GO:0005789">
    <property type="term" value="C:endoplasmic reticulum membrane"/>
    <property type="evidence" value="ECO:0007669"/>
    <property type="project" value="UniProtKB-SubCell"/>
</dbReference>
<evidence type="ECO:0000256" key="12">
    <source>
        <dbReference type="ARBA" id="ARBA00022989"/>
    </source>
</evidence>
<keyword evidence="5 18" id="KW-0444">Lipid biosynthesis</keyword>
<feature type="transmembrane region" description="Helical" evidence="21">
    <location>
        <begin position="282"/>
        <end position="300"/>
    </location>
</feature>
<feature type="binding site" evidence="19">
    <location>
        <position position="347"/>
    </location>
    <ligand>
        <name>Zn(2+)</name>
        <dbReference type="ChEBI" id="CHEBI:29105"/>
        <label>1</label>
    </ligand>
</feature>
<dbReference type="InterPro" id="IPR036400">
    <property type="entry name" value="Cyt_B5-like_heme/steroid_sf"/>
</dbReference>
<dbReference type="Proteomes" id="UP000738325">
    <property type="component" value="Unassembled WGS sequence"/>
</dbReference>
<keyword evidence="6 20" id="KW-0349">Heme</keyword>